<accession>A0A8S3S2N8</accession>
<dbReference type="OrthoDB" id="6064659at2759"/>
<feature type="domain" description="WSC" evidence="3">
    <location>
        <begin position="70"/>
        <end position="162"/>
    </location>
</feature>
<dbReference type="Pfam" id="PF01822">
    <property type="entry name" value="WSC"/>
    <property type="match status" value="1"/>
</dbReference>
<keyword evidence="2" id="KW-0732">Signal</keyword>
<proteinExistence type="predicted"/>
<protein>
    <recommendedName>
        <fullName evidence="3">WSC domain-containing protein</fullName>
    </recommendedName>
</protein>
<evidence type="ECO:0000256" key="2">
    <source>
        <dbReference type="SAM" id="SignalP"/>
    </source>
</evidence>
<dbReference type="PANTHER" id="PTHR45964">
    <property type="entry name" value="WSCD FAMILY MEMBER CG9164"/>
    <property type="match status" value="1"/>
</dbReference>
<dbReference type="InterPro" id="IPR051589">
    <property type="entry name" value="Sialate-O-sulfotransferase"/>
</dbReference>
<dbReference type="EMBL" id="CAJPWZ010001354">
    <property type="protein sequence ID" value="CAG2213489.1"/>
    <property type="molecule type" value="Genomic_DNA"/>
</dbReference>
<feature type="signal peptide" evidence="2">
    <location>
        <begin position="1"/>
        <end position="18"/>
    </location>
</feature>
<keyword evidence="1" id="KW-0677">Repeat</keyword>
<feature type="chain" id="PRO_5035929824" description="WSC domain-containing protein" evidence="2">
    <location>
        <begin position="19"/>
        <end position="162"/>
    </location>
</feature>
<dbReference type="Proteomes" id="UP000683360">
    <property type="component" value="Unassembled WGS sequence"/>
</dbReference>
<organism evidence="4 5">
    <name type="scientific">Mytilus edulis</name>
    <name type="common">Blue mussel</name>
    <dbReference type="NCBI Taxonomy" id="6550"/>
    <lineage>
        <taxon>Eukaryota</taxon>
        <taxon>Metazoa</taxon>
        <taxon>Spiralia</taxon>
        <taxon>Lophotrochozoa</taxon>
        <taxon>Mollusca</taxon>
        <taxon>Bivalvia</taxon>
        <taxon>Autobranchia</taxon>
        <taxon>Pteriomorphia</taxon>
        <taxon>Mytilida</taxon>
        <taxon>Mytiloidea</taxon>
        <taxon>Mytilidae</taxon>
        <taxon>Mytilinae</taxon>
        <taxon>Mytilus</taxon>
    </lineage>
</organism>
<reference evidence="4" key="1">
    <citation type="submission" date="2021-03" db="EMBL/GenBank/DDBJ databases">
        <authorList>
            <person name="Bekaert M."/>
        </authorList>
    </citation>
    <scope>NUCLEOTIDE SEQUENCE</scope>
</reference>
<keyword evidence="5" id="KW-1185">Reference proteome</keyword>
<dbReference type="AlphaFoldDB" id="A0A8S3S2N8"/>
<name>A0A8S3S2N8_MYTED</name>
<dbReference type="PROSITE" id="PS51212">
    <property type="entry name" value="WSC"/>
    <property type="match status" value="1"/>
</dbReference>
<sequence>MRYLVVLILALEIVFVSSLNEEKNLEKWMQRQMDHRYAMWEKMANIVKALRGSDNTMMGKIQQLKKIPQVTGYIGCFADDSRRHLPSNFIELRKGITLAQCRKHCKGYKYLGLQVRVQCFCGNRLIQSRYPQKSDRECNMRCLEEPSMMCGGFWRNSVYTVQ</sequence>
<evidence type="ECO:0000256" key="1">
    <source>
        <dbReference type="ARBA" id="ARBA00022737"/>
    </source>
</evidence>
<evidence type="ECO:0000259" key="3">
    <source>
        <dbReference type="PROSITE" id="PS51212"/>
    </source>
</evidence>
<gene>
    <name evidence="4" type="ORF">MEDL_27396</name>
</gene>
<comment type="caution">
    <text evidence="4">The sequence shown here is derived from an EMBL/GenBank/DDBJ whole genome shotgun (WGS) entry which is preliminary data.</text>
</comment>
<evidence type="ECO:0000313" key="5">
    <source>
        <dbReference type="Proteomes" id="UP000683360"/>
    </source>
</evidence>
<dbReference type="PANTHER" id="PTHR45964:SF5">
    <property type="entry name" value="WSCD FAMILY MEMBER CG9164"/>
    <property type="match status" value="1"/>
</dbReference>
<dbReference type="SMART" id="SM00321">
    <property type="entry name" value="WSC"/>
    <property type="match status" value="1"/>
</dbReference>
<evidence type="ECO:0000313" key="4">
    <source>
        <dbReference type="EMBL" id="CAG2213489.1"/>
    </source>
</evidence>
<dbReference type="InterPro" id="IPR002889">
    <property type="entry name" value="WSC_carb-bd"/>
</dbReference>